<dbReference type="STRING" id="1116229.S3CFA0"/>
<reference evidence="3 4" key="1">
    <citation type="journal article" date="2013" name="BMC Genomics">
        <title>Genomics-driven discovery of the pneumocandin biosynthetic gene cluster in the fungus Glarea lozoyensis.</title>
        <authorList>
            <person name="Chen L."/>
            <person name="Yue Q."/>
            <person name="Zhang X."/>
            <person name="Xiang M."/>
            <person name="Wang C."/>
            <person name="Li S."/>
            <person name="Che Y."/>
            <person name="Ortiz-Lopez F.J."/>
            <person name="Bills G.F."/>
            <person name="Liu X."/>
            <person name="An Z."/>
        </authorList>
    </citation>
    <scope>NUCLEOTIDE SEQUENCE [LARGE SCALE GENOMIC DNA]</scope>
    <source>
        <strain evidence="4">ATCC 20868 / MF5171</strain>
    </source>
</reference>
<dbReference type="KEGG" id="glz:GLAREA_11758"/>
<dbReference type="Proteomes" id="UP000016922">
    <property type="component" value="Unassembled WGS sequence"/>
</dbReference>
<dbReference type="PANTHER" id="PTHR10622:SF10">
    <property type="entry name" value="HET DOMAIN-CONTAINING PROTEIN"/>
    <property type="match status" value="1"/>
</dbReference>
<gene>
    <name evidence="3" type="ORF">GLAREA_11758</name>
</gene>
<feature type="domain" description="DUF8212" evidence="2">
    <location>
        <begin position="241"/>
        <end position="353"/>
    </location>
</feature>
<protein>
    <submittedName>
        <fullName evidence="3">Uncharacterized protein</fullName>
    </submittedName>
</protein>
<feature type="domain" description="Heterokaryon incompatibility" evidence="1">
    <location>
        <begin position="22"/>
        <end position="154"/>
    </location>
</feature>
<name>S3CFA0_GLAL2</name>
<dbReference type="AlphaFoldDB" id="S3CFA0"/>
<dbReference type="EMBL" id="KE145372">
    <property type="protein sequence ID" value="EPE25177.1"/>
    <property type="molecule type" value="Genomic_DNA"/>
</dbReference>
<accession>S3CFA0</accession>
<organism evidence="3 4">
    <name type="scientific">Glarea lozoyensis (strain ATCC 20868 / MF5171)</name>
    <dbReference type="NCBI Taxonomy" id="1116229"/>
    <lineage>
        <taxon>Eukaryota</taxon>
        <taxon>Fungi</taxon>
        <taxon>Dikarya</taxon>
        <taxon>Ascomycota</taxon>
        <taxon>Pezizomycotina</taxon>
        <taxon>Leotiomycetes</taxon>
        <taxon>Helotiales</taxon>
        <taxon>Helotiaceae</taxon>
        <taxon>Glarea</taxon>
    </lineage>
</organism>
<keyword evidence="4" id="KW-1185">Reference proteome</keyword>
<proteinExistence type="predicted"/>
<sequence length="616" mass="70478">MRLLNTKTLVLEDFFEDATPAYAILSHTWETEEVTYQDMQGIMKGTTNPQEVRLGYSKIQHCCKQADKDGYDYVWIDTCCIDKSSSAELSEAINSMYVWYQNAAICYAYLSDAKIFLRVTSVFGTQLFNDEAGIDFEELLRDCRWFTRGWTLQELIAPSRVDFYDQNWELIGEKGQLSCVLSRITGIDNETLAGGNVKEVSVAKRMSWASKRVTTRAEDIAYCLLGIFGVNLPLLYGEGKKAFTRLQEEIMKNSDDQSLFAWEESPQMDSIPHDQEVAITITTDDDQEPEVILPRYHATESSESRRRGLSGFLAPSPGNFENAGSIVPYRNWEISTPYSMTNQGLRVQLEIIRYGETDDYIGILQCHYEDNYLGPLGVYIRSIVSARGDQFARDTFRLKPVIVVPEHVALAKLRTIYIRQEILLPSARDYDRTNQFLIRTMPREDYELTKVEPHGAWHETQRILRCSEGGYLYFTCNPRGYTTVPLPFVVVLRAFDDDTTNIGLPEYSCQIFIPRDDEEWEEKLSKAPSPIDYNSGTAVSHSSQMDLNPWDHSNRLTALAKISKEKFMGQTMMVVDIDIRSVRLRRIPFFATDPSATSEELLDDRAWPAQSTKTDI</sequence>
<evidence type="ECO:0000259" key="2">
    <source>
        <dbReference type="Pfam" id="PF26640"/>
    </source>
</evidence>
<dbReference type="Pfam" id="PF06985">
    <property type="entry name" value="HET"/>
    <property type="match status" value="1"/>
</dbReference>
<evidence type="ECO:0000313" key="3">
    <source>
        <dbReference type="EMBL" id="EPE25177.1"/>
    </source>
</evidence>
<dbReference type="eggNOG" id="KOG4177">
    <property type="taxonomic scope" value="Eukaryota"/>
</dbReference>
<dbReference type="PANTHER" id="PTHR10622">
    <property type="entry name" value="HET DOMAIN-CONTAINING PROTEIN"/>
    <property type="match status" value="1"/>
</dbReference>
<dbReference type="OrthoDB" id="20872at2759"/>
<dbReference type="GeneID" id="19470799"/>
<evidence type="ECO:0000313" key="4">
    <source>
        <dbReference type="Proteomes" id="UP000016922"/>
    </source>
</evidence>
<dbReference type="Pfam" id="PF26640">
    <property type="entry name" value="DUF8212"/>
    <property type="match status" value="1"/>
</dbReference>
<dbReference type="RefSeq" id="XP_008088092.1">
    <property type="nucleotide sequence ID" value="XM_008089901.1"/>
</dbReference>
<dbReference type="InterPro" id="IPR010730">
    <property type="entry name" value="HET"/>
</dbReference>
<evidence type="ECO:0000259" key="1">
    <source>
        <dbReference type="Pfam" id="PF06985"/>
    </source>
</evidence>
<dbReference type="InterPro" id="IPR058525">
    <property type="entry name" value="DUF8212"/>
</dbReference>
<dbReference type="HOGENOM" id="CLU_436788_0_0_1"/>